<feature type="domain" description="SHSP" evidence="3">
    <location>
        <begin position="34"/>
        <end position="136"/>
    </location>
</feature>
<gene>
    <name evidence="4" type="ORF">SOCE26_057770</name>
</gene>
<dbReference type="AlphaFoldDB" id="A0A2L0EYF0"/>
<dbReference type="Pfam" id="PF00011">
    <property type="entry name" value="HSP20"/>
    <property type="match status" value="1"/>
</dbReference>
<protein>
    <recommendedName>
        <fullName evidence="3">SHSP domain-containing protein</fullName>
    </recommendedName>
</protein>
<evidence type="ECO:0000256" key="1">
    <source>
        <dbReference type="PROSITE-ProRule" id="PRU00285"/>
    </source>
</evidence>
<proteinExistence type="inferred from homology"/>
<evidence type="ECO:0000256" key="2">
    <source>
        <dbReference type="RuleBase" id="RU003616"/>
    </source>
</evidence>
<dbReference type="InterPro" id="IPR031107">
    <property type="entry name" value="Small_HSP"/>
</dbReference>
<organism evidence="4 5">
    <name type="scientific">Sorangium cellulosum</name>
    <name type="common">Polyangium cellulosum</name>
    <dbReference type="NCBI Taxonomy" id="56"/>
    <lineage>
        <taxon>Bacteria</taxon>
        <taxon>Pseudomonadati</taxon>
        <taxon>Myxococcota</taxon>
        <taxon>Polyangia</taxon>
        <taxon>Polyangiales</taxon>
        <taxon>Polyangiaceae</taxon>
        <taxon>Sorangium</taxon>
    </lineage>
</organism>
<dbReference type="PROSITE" id="PS01031">
    <property type="entry name" value="SHSP"/>
    <property type="match status" value="1"/>
</dbReference>
<evidence type="ECO:0000313" key="5">
    <source>
        <dbReference type="Proteomes" id="UP000238348"/>
    </source>
</evidence>
<sequence length="167" mass="17788">MLTRHDPFLAENALRSFFVDPFAPLSTTALLRAVPRMGGLPPTDLVETDSAVEVVSDVPGMGPDDVHVEANDGWLVVRGQRSEGGYRGGFERAFYLGDGCALAEASASLEHGVLRVRVPKARVAAPEVKHIPVRAAEGSDRSGTEGTPGLLARAKRALSQAFRSRPS</sequence>
<dbReference type="RefSeq" id="WP_104982859.1">
    <property type="nucleotide sequence ID" value="NZ_CP012673.1"/>
</dbReference>
<dbReference type="PANTHER" id="PTHR11527">
    <property type="entry name" value="HEAT-SHOCK PROTEIN 20 FAMILY MEMBER"/>
    <property type="match status" value="1"/>
</dbReference>
<dbReference type="EMBL" id="CP012673">
    <property type="protein sequence ID" value="AUX44313.1"/>
    <property type="molecule type" value="Genomic_DNA"/>
</dbReference>
<name>A0A2L0EYF0_SORCE</name>
<dbReference type="SUPFAM" id="SSF49764">
    <property type="entry name" value="HSP20-like chaperones"/>
    <property type="match status" value="1"/>
</dbReference>
<dbReference type="CDD" id="cd06464">
    <property type="entry name" value="ACD_sHsps-like"/>
    <property type="match status" value="1"/>
</dbReference>
<evidence type="ECO:0000259" key="3">
    <source>
        <dbReference type="PROSITE" id="PS01031"/>
    </source>
</evidence>
<reference evidence="4 5" key="1">
    <citation type="submission" date="2015-09" db="EMBL/GenBank/DDBJ databases">
        <title>Sorangium comparison.</title>
        <authorList>
            <person name="Zaburannyi N."/>
            <person name="Bunk B."/>
            <person name="Overmann J."/>
            <person name="Mueller R."/>
        </authorList>
    </citation>
    <scope>NUCLEOTIDE SEQUENCE [LARGE SCALE GENOMIC DNA]</scope>
    <source>
        <strain evidence="4 5">So ce26</strain>
    </source>
</reference>
<evidence type="ECO:0000313" key="4">
    <source>
        <dbReference type="EMBL" id="AUX44313.1"/>
    </source>
</evidence>
<comment type="similarity">
    <text evidence="1 2">Belongs to the small heat shock protein (HSP20) family.</text>
</comment>
<dbReference type="OrthoDB" id="9792695at2"/>
<dbReference type="InterPro" id="IPR008978">
    <property type="entry name" value="HSP20-like_chaperone"/>
</dbReference>
<accession>A0A2L0EYF0</accession>
<dbReference type="Proteomes" id="UP000238348">
    <property type="component" value="Chromosome"/>
</dbReference>
<dbReference type="Gene3D" id="2.60.40.790">
    <property type="match status" value="1"/>
</dbReference>
<dbReference type="InterPro" id="IPR002068">
    <property type="entry name" value="A-crystallin/Hsp20_dom"/>
</dbReference>